<proteinExistence type="inferred from homology"/>
<dbReference type="Proteomes" id="UP000016932">
    <property type="component" value="Unassembled WGS sequence"/>
</dbReference>
<keyword evidence="4" id="KW-1185">Reference proteome</keyword>
<organism evidence="3 4">
    <name type="scientific">Pseudocercospora fijiensis (strain CIRAD86)</name>
    <name type="common">Black leaf streak disease fungus</name>
    <name type="synonym">Mycosphaerella fijiensis</name>
    <dbReference type="NCBI Taxonomy" id="383855"/>
    <lineage>
        <taxon>Eukaryota</taxon>
        <taxon>Fungi</taxon>
        <taxon>Dikarya</taxon>
        <taxon>Ascomycota</taxon>
        <taxon>Pezizomycotina</taxon>
        <taxon>Dothideomycetes</taxon>
        <taxon>Dothideomycetidae</taxon>
        <taxon>Mycosphaerellales</taxon>
        <taxon>Mycosphaerellaceae</taxon>
        <taxon>Pseudocercospora</taxon>
    </lineage>
</organism>
<gene>
    <name evidence="3" type="ORF">MYCFIDRAFT_77773</name>
</gene>
<dbReference type="GeneID" id="19341360"/>
<feature type="transmembrane region" description="Helical" evidence="2">
    <location>
        <begin position="42"/>
        <end position="62"/>
    </location>
</feature>
<dbReference type="VEuPathDB" id="FungiDB:MYCFIDRAFT_77773"/>
<feature type="non-terminal residue" evidence="3">
    <location>
        <position position="266"/>
    </location>
</feature>
<evidence type="ECO:0000313" key="3">
    <source>
        <dbReference type="EMBL" id="EME79969.1"/>
    </source>
</evidence>
<dbReference type="GO" id="GO:0043386">
    <property type="term" value="P:mycotoxin biosynthetic process"/>
    <property type="evidence" value="ECO:0007669"/>
    <property type="project" value="InterPro"/>
</dbReference>
<dbReference type="EMBL" id="KB446561">
    <property type="protein sequence ID" value="EME79969.1"/>
    <property type="molecule type" value="Genomic_DNA"/>
</dbReference>
<keyword evidence="2" id="KW-1133">Transmembrane helix</keyword>
<dbReference type="KEGG" id="pfj:MYCFIDRAFT_77773"/>
<keyword evidence="2" id="KW-0472">Membrane</keyword>
<accession>M2ZLL8</accession>
<dbReference type="RefSeq" id="XP_007928895.1">
    <property type="nucleotide sequence ID" value="XM_007930704.1"/>
</dbReference>
<dbReference type="PANTHER" id="PTHR33365:SF6">
    <property type="entry name" value="OXIDASE USTYA"/>
    <property type="match status" value="1"/>
</dbReference>
<dbReference type="Pfam" id="PF11807">
    <property type="entry name" value="UstYa"/>
    <property type="match status" value="1"/>
</dbReference>
<keyword evidence="2" id="KW-0812">Transmembrane</keyword>
<reference evidence="3 4" key="1">
    <citation type="journal article" date="2012" name="PLoS Pathog.">
        <title>Diverse lifestyles and strategies of plant pathogenesis encoded in the genomes of eighteen Dothideomycetes fungi.</title>
        <authorList>
            <person name="Ohm R.A."/>
            <person name="Feau N."/>
            <person name="Henrissat B."/>
            <person name="Schoch C.L."/>
            <person name="Horwitz B.A."/>
            <person name="Barry K.W."/>
            <person name="Condon B.J."/>
            <person name="Copeland A.C."/>
            <person name="Dhillon B."/>
            <person name="Glaser F."/>
            <person name="Hesse C.N."/>
            <person name="Kosti I."/>
            <person name="LaButti K."/>
            <person name="Lindquist E.A."/>
            <person name="Lucas S."/>
            <person name="Salamov A.A."/>
            <person name="Bradshaw R.E."/>
            <person name="Ciuffetti L."/>
            <person name="Hamelin R.C."/>
            <person name="Kema G.H.J."/>
            <person name="Lawrence C."/>
            <person name="Scott J.A."/>
            <person name="Spatafora J.W."/>
            <person name="Turgeon B.G."/>
            <person name="de Wit P.J.G.M."/>
            <person name="Zhong S."/>
            <person name="Goodwin S.B."/>
            <person name="Grigoriev I.V."/>
        </authorList>
    </citation>
    <scope>NUCLEOTIDE SEQUENCE [LARGE SCALE GENOMIC DNA]</scope>
    <source>
        <strain evidence="3 4">CIRAD86</strain>
    </source>
</reference>
<dbReference type="HOGENOM" id="CLU_042941_1_0_1"/>
<evidence type="ECO:0000313" key="4">
    <source>
        <dbReference type="Proteomes" id="UP000016932"/>
    </source>
</evidence>
<dbReference type="AlphaFoldDB" id="M2ZLL8"/>
<dbReference type="InterPro" id="IPR021765">
    <property type="entry name" value="UstYa-like"/>
</dbReference>
<dbReference type="OrthoDB" id="3687641at2759"/>
<protein>
    <submittedName>
        <fullName evidence="3">Uncharacterized protein</fullName>
    </submittedName>
</protein>
<dbReference type="eggNOG" id="ENOG502RKCN">
    <property type="taxonomic scope" value="Eukaryota"/>
</dbReference>
<sequence>MLAQKYEPLRQSSPELSKESNEDAKCHYCYERKQEARRSFRTVSILTALLVLSIACNAILFARIQDVEEHGHDPTFVGLERNLNLEIPHDDRAIDDPMWENPSYDWNLGWVALDNEVAKSKGIPTAMHWPWDDSKSIYVLHGFHSIHCVFVLRDSLMQFRDGKQQTWPFPHVTHCLHVLREDTTCNADDTPRYTGRLHAQENSTKFFSGIGQMRKCRDWSQLREFAIQNSACYRRPLDHFVPLLERYKNCPDGRRPWEGILFGYPV</sequence>
<evidence type="ECO:0000256" key="2">
    <source>
        <dbReference type="SAM" id="Phobius"/>
    </source>
</evidence>
<evidence type="ECO:0000256" key="1">
    <source>
        <dbReference type="ARBA" id="ARBA00035112"/>
    </source>
</evidence>
<dbReference type="PANTHER" id="PTHR33365">
    <property type="entry name" value="YALI0B05434P"/>
    <property type="match status" value="1"/>
</dbReference>
<name>M2ZLL8_PSEFD</name>
<comment type="similarity">
    <text evidence="1">Belongs to the ustYa family.</text>
</comment>